<keyword evidence="3" id="KW-0808">Transferase</keyword>
<dbReference type="Gene3D" id="1.10.510.10">
    <property type="entry name" value="Transferase(Phosphotransferase) domain 1"/>
    <property type="match status" value="1"/>
</dbReference>
<dbReference type="GO" id="GO:0005524">
    <property type="term" value="F:ATP binding"/>
    <property type="evidence" value="ECO:0007669"/>
    <property type="project" value="UniProtKB-KW"/>
</dbReference>
<evidence type="ECO:0000256" key="7">
    <source>
        <dbReference type="ARBA" id="ARBA00024334"/>
    </source>
</evidence>
<dbReference type="PROSITE" id="PS50011">
    <property type="entry name" value="PROTEIN_KINASE_DOM"/>
    <property type="match status" value="1"/>
</dbReference>
<organism evidence="10">
    <name type="scientific">Attheya septentrionalis</name>
    <dbReference type="NCBI Taxonomy" id="420275"/>
    <lineage>
        <taxon>Eukaryota</taxon>
        <taxon>Sar</taxon>
        <taxon>Stramenopiles</taxon>
        <taxon>Ochrophyta</taxon>
        <taxon>Bacillariophyta</taxon>
        <taxon>Coscinodiscophyceae</taxon>
        <taxon>Chaetocerotophycidae</taxon>
        <taxon>Chaetocerotales</taxon>
        <taxon>Attheyaceae</taxon>
        <taxon>Attheya</taxon>
    </lineage>
</organism>
<dbReference type="InterPro" id="IPR011992">
    <property type="entry name" value="EF-hand-dom_pair"/>
</dbReference>
<evidence type="ECO:0000256" key="1">
    <source>
        <dbReference type="ARBA" id="ARBA00001946"/>
    </source>
</evidence>
<dbReference type="PANTHER" id="PTHR24349">
    <property type="entry name" value="SERINE/THREONINE-PROTEIN KINASE"/>
    <property type="match status" value="1"/>
</dbReference>
<comment type="cofactor">
    <cofactor evidence="1">
        <name>Mg(2+)</name>
        <dbReference type="ChEBI" id="CHEBI:18420"/>
    </cofactor>
</comment>
<dbReference type="SMART" id="SM00054">
    <property type="entry name" value="EFh"/>
    <property type="match status" value="3"/>
</dbReference>
<dbReference type="AlphaFoldDB" id="A0A7S2UJ36"/>
<dbReference type="InterPro" id="IPR000719">
    <property type="entry name" value="Prot_kinase_dom"/>
</dbReference>
<name>A0A7S2UJ36_9STRA</name>
<dbReference type="GO" id="GO:0005509">
    <property type="term" value="F:calcium ion binding"/>
    <property type="evidence" value="ECO:0007669"/>
    <property type="project" value="InterPro"/>
</dbReference>
<keyword evidence="2" id="KW-0723">Serine/threonine-protein kinase</keyword>
<feature type="domain" description="EF-hand" evidence="9">
    <location>
        <begin position="336"/>
        <end position="371"/>
    </location>
</feature>
<dbReference type="EMBL" id="HBHQ01017383">
    <property type="protein sequence ID" value="CAD9819796.1"/>
    <property type="molecule type" value="Transcribed_RNA"/>
</dbReference>
<evidence type="ECO:0008006" key="11">
    <source>
        <dbReference type="Google" id="ProtNLM"/>
    </source>
</evidence>
<evidence type="ECO:0000256" key="3">
    <source>
        <dbReference type="ARBA" id="ARBA00022679"/>
    </source>
</evidence>
<evidence type="ECO:0000256" key="6">
    <source>
        <dbReference type="ARBA" id="ARBA00022840"/>
    </source>
</evidence>
<evidence type="ECO:0000259" key="8">
    <source>
        <dbReference type="PROSITE" id="PS50011"/>
    </source>
</evidence>
<reference evidence="10" key="1">
    <citation type="submission" date="2021-01" db="EMBL/GenBank/DDBJ databases">
        <authorList>
            <person name="Corre E."/>
            <person name="Pelletier E."/>
            <person name="Niang G."/>
            <person name="Scheremetjew M."/>
            <person name="Finn R."/>
            <person name="Kale V."/>
            <person name="Holt S."/>
            <person name="Cochrane G."/>
            <person name="Meng A."/>
            <person name="Brown T."/>
            <person name="Cohen L."/>
        </authorList>
    </citation>
    <scope>NUCLEOTIDE SEQUENCE</scope>
    <source>
        <strain evidence="10">CCMP2084</strain>
    </source>
</reference>
<feature type="domain" description="EF-hand" evidence="9">
    <location>
        <begin position="406"/>
        <end position="441"/>
    </location>
</feature>
<dbReference type="Gene3D" id="3.30.200.20">
    <property type="entry name" value="Phosphorylase Kinase, domain 1"/>
    <property type="match status" value="1"/>
</dbReference>
<evidence type="ECO:0000256" key="2">
    <source>
        <dbReference type="ARBA" id="ARBA00022527"/>
    </source>
</evidence>
<feature type="domain" description="Protein kinase" evidence="8">
    <location>
        <begin position="34"/>
        <end position="295"/>
    </location>
</feature>
<sequence length="499" mass="56424">MGACLSKKGKLQKQTSRLNDNLVQDDNRKVTDVYTTTKELGKGQASNIVQVRGKNYVKSTHGNFAMKLYDGKAKFPPDLKTEAEILKRCNHPNIIRLFELAKTGKKNKQLSLVMELCTGGSVLDRMPYKDEKQVVKILHQLISAVCYLHQQQHVAHRDIEPSNILYETEDEDSDIKLIDFGCATLLEPTERGGYKFLTEKTGTLHIMAPEVLKGKYSPQADMWSVGVVAYTLFQDGKKPFDGPTIEKVEQQISMASLNYPSWHRSKEAKAFVKQLLCKDPRARLTASKALHHPFMAQGRPKIKLSNELVVSFQMYARGSPLKRIALNALVLKSAVTVRKEYRQLFRNLDMDQKGSLTKLEFKTGFKNSGFSDEELEDLFTKLDVNNNKEIMYTEFLAATLEVSGELEEAQIKEAFEILDEDASGAISKKNLIKLLGGEAEDQKAAEIMLEGQNEMKYEEFAQLFEQNFSFRGMDTIQEMSLTAEQLSFERTKAGDDGGW</sequence>
<dbReference type="Gene3D" id="1.10.238.10">
    <property type="entry name" value="EF-hand"/>
    <property type="match status" value="2"/>
</dbReference>
<protein>
    <recommendedName>
        <fullName evidence="11">Calmodulin</fullName>
    </recommendedName>
</protein>
<dbReference type="SUPFAM" id="SSF47473">
    <property type="entry name" value="EF-hand"/>
    <property type="match status" value="1"/>
</dbReference>
<evidence type="ECO:0000313" key="10">
    <source>
        <dbReference type="EMBL" id="CAD9819796.1"/>
    </source>
</evidence>
<dbReference type="Pfam" id="PF13499">
    <property type="entry name" value="EF-hand_7"/>
    <property type="match status" value="1"/>
</dbReference>
<keyword evidence="5" id="KW-0418">Kinase</keyword>
<dbReference type="InterPro" id="IPR050205">
    <property type="entry name" value="CDPK_Ser/Thr_kinases"/>
</dbReference>
<dbReference type="GO" id="GO:0004674">
    <property type="term" value="F:protein serine/threonine kinase activity"/>
    <property type="evidence" value="ECO:0007669"/>
    <property type="project" value="UniProtKB-KW"/>
</dbReference>
<dbReference type="InterPro" id="IPR002048">
    <property type="entry name" value="EF_hand_dom"/>
</dbReference>
<proteinExistence type="inferred from homology"/>
<dbReference type="Pfam" id="PF00069">
    <property type="entry name" value="Pkinase"/>
    <property type="match status" value="1"/>
</dbReference>
<accession>A0A7S2UJ36</accession>
<evidence type="ECO:0000256" key="4">
    <source>
        <dbReference type="ARBA" id="ARBA00022741"/>
    </source>
</evidence>
<dbReference type="PROSITE" id="PS50222">
    <property type="entry name" value="EF_HAND_2"/>
    <property type="match status" value="2"/>
</dbReference>
<evidence type="ECO:0000256" key="5">
    <source>
        <dbReference type="ARBA" id="ARBA00022777"/>
    </source>
</evidence>
<dbReference type="SUPFAM" id="SSF56112">
    <property type="entry name" value="Protein kinase-like (PK-like)"/>
    <property type="match status" value="1"/>
</dbReference>
<keyword evidence="4" id="KW-0547">Nucleotide-binding</keyword>
<comment type="similarity">
    <text evidence="7">Belongs to the protein kinase superfamily. Ser/Thr protein kinase family. CDPK subfamily.</text>
</comment>
<gene>
    <name evidence="10" type="ORF">ASEP1449_LOCUS11629</name>
</gene>
<dbReference type="InterPro" id="IPR011009">
    <property type="entry name" value="Kinase-like_dom_sf"/>
</dbReference>
<dbReference type="CDD" id="cd00051">
    <property type="entry name" value="EFh"/>
    <property type="match status" value="1"/>
</dbReference>
<keyword evidence="6" id="KW-0067">ATP-binding</keyword>
<evidence type="ECO:0000259" key="9">
    <source>
        <dbReference type="PROSITE" id="PS50222"/>
    </source>
</evidence>